<comment type="subcellular location">
    <subcellularLocation>
        <location evidence="1">Cell membrane</location>
        <topology evidence="1">Multi-pass membrane protein</topology>
    </subcellularLocation>
</comment>
<organism evidence="8 9">
    <name type="scientific">Roseivivax jejudonensis</name>
    <dbReference type="NCBI Taxonomy" id="1529041"/>
    <lineage>
        <taxon>Bacteria</taxon>
        <taxon>Pseudomonadati</taxon>
        <taxon>Pseudomonadota</taxon>
        <taxon>Alphaproteobacteria</taxon>
        <taxon>Rhodobacterales</taxon>
        <taxon>Roseobacteraceae</taxon>
        <taxon>Roseivivax</taxon>
    </lineage>
</organism>
<feature type="transmembrane region" description="Helical" evidence="7">
    <location>
        <begin position="154"/>
        <end position="182"/>
    </location>
</feature>
<feature type="transmembrane region" description="Helical" evidence="7">
    <location>
        <begin position="122"/>
        <end position="142"/>
    </location>
</feature>
<feature type="transmembrane region" description="Helical" evidence="7">
    <location>
        <begin position="392"/>
        <end position="425"/>
    </location>
</feature>
<accession>A0A1X6Z911</accession>
<evidence type="ECO:0000256" key="4">
    <source>
        <dbReference type="ARBA" id="ARBA00022692"/>
    </source>
</evidence>
<evidence type="ECO:0000256" key="3">
    <source>
        <dbReference type="ARBA" id="ARBA00022475"/>
    </source>
</evidence>
<keyword evidence="6 7" id="KW-0472">Membrane</keyword>
<evidence type="ECO:0000256" key="7">
    <source>
        <dbReference type="SAM" id="Phobius"/>
    </source>
</evidence>
<feature type="transmembrane region" description="Helical" evidence="7">
    <location>
        <begin position="340"/>
        <end position="364"/>
    </location>
</feature>
<name>A0A1X6Z911_9RHOB</name>
<dbReference type="EMBL" id="FWFK01000003">
    <property type="protein sequence ID" value="SLN44043.1"/>
    <property type="molecule type" value="Genomic_DNA"/>
</dbReference>
<evidence type="ECO:0000256" key="2">
    <source>
        <dbReference type="ARBA" id="ARBA00005262"/>
    </source>
</evidence>
<keyword evidence="9" id="KW-1185">Reference proteome</keyword>
<feature type="transmembrane region" description="Helical" evidence="7">
    <location>
        <begin position="92"/>
        <end position="116"/>
    </location>
</feature>
<dbReference type="Proteomes" id="UP000193570">
    <property type="component" value="Unassembled WGS sequence"/>
</dbReference>
<gene>
    <name evidence="8" type="primary">srpC</name>
    <name evidence="8" type="ORF">ROJ8625_02192</name>
</gene>
<keyword evidence="4 7" id="KW-0812">Transmembrane</keyword>
<dbReference type="InterPro" id="IPR003370">
    <property type="entry name" value="Chromate_transpt"/>
</dbReference>
<dbReference type="PIRSF" id="PIRSF004810">
    <property type="entry name" value="ChrA"/>
    <property type="match status" value="1"/>
</dbReference>
<feature type="transmembrane region" description="Helical" evidence="7">
    <location>
        <begin position="302"/>
        <end position="328"/>
    </location>
</feature>
<protein>
    <submittedName>
        <fullName evidence="8">Putative chromate transport protein</fullName>
    </submittedName>
</protein>
<keyword evidence="5 7" id="KW-1133">Transmembrane helix</keyword>
<proteinExistence type="inferred from homology"/>
<evidence type="ECO:0000256" key="6">
    <source>
        <dbReference type="ARBA" id="ARBA00023136"/>
    </source>
</evidence>
<dbReference type="GO" id="GO:0005886">
    <property type="term" value="C:plasma membrane"/>
    <property type="evidence" value="ECO:0007669"/>
    <property type="project" value="UniProtKB-SubCell"/>
</dbReference>
<evidence type="ECO:0000313" key="8">
    <source>
        <dbReference type="EMBL" id="SLN44043.1"/>
    </source>
</evidence>
<evidence type="ECO:0000256" key="1">
    <source>
        <dbReference type="ARBA" id="ARBA00004651"/>
    </source>
</evidence>
<dbReference type="PANTHER" id="PTHR33567:SF3">
    <property type="entry name" value="CHROMATE ION TRANSPORTER (EUROFUNG)"/>
    <property type="match status" value="1"/>
</dbReference>
<feature type="transmembrane region" description="Helical" evidence="7">
    <location>
        <begin position="202"/>
        <end position="223"/>
    </location>
</feature>
<feature type="transmembrane region" description="Helical" evidence="7">
    <location>
        <begin position="235"/>
        <end position="254"/>
    </location>
</feature>
<dbReference type="Pfam" id="PF02417">
    <property type="entry name" value="Chromate_transp"/>
    <property type="match status" value="2"/>
</dbReference>
<dbReference type="InterPro" id="IPR014047">
    <property type="entry name" value="Chr_Tranpt_l_chain"/>
</dbReference>
<sequence>MNSSQPADSRVAMLQPTLPDLARVFHRIGWLSFGGPAAQIALMHRECVEERPWLTERQYLNALSFCMLLPGPEAMQLATYAGWRLRGIPGGLIAGGLFVAPGALVIAALALAYVTLGTAPGVDAVLLGVKATVIVIVVQALFRLTRKGLTGGAMVALAGAAFVAIYVFSVPFPAIVAAAALFGFVTRRETMDGPAPEAVPALPWRTIAVWAALWLLPLPILWLSGATLFFDLAAFFAKLAVVTFGGAYAVLAYMSDVVVETNGWLSAGEMIDALGLAETTPGPLILVTQFVGMLAGFGAGGIAAALAAGLLTLWMTFVPCFLWIFAFAGHVESLLARPRLQGALSAVTAAVVGVILNLSIWFTIHVLFGEVRQVGALEVSLPVPGTLDWRAVALTALAATMMIGLGRGPVLTLLVAALAGGALGLI</sequence>
<comment type="similarity">
    <text evidence="2">Belongs to the chromate ion transporter (CHR) (TC 2.A.51) family.</text>
</comment>
<evidence type="ECO:0000313" key="9">
    <source>
        <dbReference type="Proteomes" id="UP000193570"/>
    </source>
</evidence>
<dbReference type="GO" id="GO:0015109">
    <property type="term" value="F:chromate transmembrane transporter activity"/>
    <property type="evidence" value="ECO:0007669"/>
    <property type="project" value="InterPro"/>
</dbReference>
<keyword evidence="3" id="KW-1003">Cell membrane</keyword>
<dbReference type="PANTHER" id="PTHR33567">
    <property type="entry name" value="CHROMATE ION TRANSPORTER (EUROFUNG)"/>
    <property type="match status" value="1"/>
</dbReference>
<evidence type="ECO:0000256" key="5">
    <source>
        <dbReference type="ARBA" id="ARBA00022989"/>
    </source>
</evidence>
<dbReference type="NCBIfam" id="TIGR00937">
    <property type="entry name" value="2A51"/>
    <property type="match status" value="1"/>
</dbReference>
<dbReference type="AlphaFoldDB" id="A0A1X6Z911"/>
<reference evidence="8 9" key="1">
    <citation type="submission" date="2017-03" db="EMBL/GenBank/DDBJ databases">
        <authorList>
            <person name="Afonso C.L."/>
            <person name="Miller P.J."/>
            <person name="Scott M.A."/>
            <person name="Spackman E."/>
            <person name="Goraichik I."/>
            <person name="Dimitrov K.M."/>
            <person name="Suarez D.L."/>
            <person name="Swayne D.E."/>
        </authorList>
    </citation>
    <scope>NUCLEOTIDE SEQUENCE [LARGE SCALE GENOMIC DNA]</scope>
    <source>
        <strain evidence="8 9">CECT 8625</strain>
    </source>
</reference>